<dbReference type="RefSeq" id="WP_048379120.1">
    <property type="nucleotide sequence ID" value="NZ_LDYE01000003.1"/>
</dbReference>
<dbReference type="Proteomes" id="UP000221653">
    <property type="component" value="Unassembled WGS sequence"/>
</dbReference>
<dbReference type="AlphaFoldDB" id="A0A2A9DQE3"/>
<evidence type="ECO:0000313" key="2">
    <source>
        <dbReference type="Proteomes" id="UP000221653"/>
    </source>
</evidence>
<keyword evidence="2" id="KW-1185">Reference proteome</keyword>
<reference evidence="1 2" key="1">
    <citation type="submission" date="2017-10" db="EMBL/GenBank/DDBJ databases">
        <title>Sequencing the genomes of 1000 actinobacteria strains.</title>
        <authorList>
            <person name="Klenk H.-P."/>
        </authorList>
    </citation>
    <scope>NUCLEOTIDE SEQUENCE [LARGE SCALE GENOMIC DNA]</scope>
    <source>
        <strain evidence="1 2">DSM 20688</strain>
    </source>
</reference>
<comment type="caution">
    <text evidence="1">The sequence shown here is derived from an EMBL/GenBank/DDBJ whole genome shotgun (WGS) entry which is preliminary data.</text>
</comment>
<organism evidence="1 2">
    <name type="scientific">Corynebacterium renale</name>
    <dbReference type="NCBI Taxonomy" id="1724"/>
    <lineage>
        <taxon>Bacteria</taxon>
        <taxon>Bacillati</taxon>
        <taxon>Actinomycetota</taxon>
        <taxon>Actinomycetes</taxon>
        <taxon>Mycobacteriales</taxon>
        <taxon>Corynebacteriaceae</taxon>
        <taxon>Corynebacterium</taxon>
    </lineage>
</organism>
<evidence type="ECO:0000313" key="1">
    <source>
        <dbReference type="EMBL" id="PFG28814.1"/>
    </source>
</evidence>
<protein>
    <submittedName>
        <fullName evidence="1">Uncharacterized protein</fullName>
    </submittedName>
</protein>
<dbReference type="STRING" id="1724.GCA_001044175_00944"/>
<proteinExistence type="predicted"/>
<dbReference type="EMBL" id="PDJF01000001">
    <property type="protein sequence ID" value="PFG28814.1"/>
    <property type="molecule type" value="Genomic_DNA"/>
</dbReference>
<sequence>MEHSTGLEIIRKMPLPTSWWAKVGYPTRKVHEATSASIEALEGPYEGTTAFVDEKAIMRHAHTWASENTDPALAPIAQAILAGKIQPGFHRRWLTAWHRPPYVRGGGQSKNA</sequence>
<name>A0A2A9DQE3_9CORY</name>
<accession>A0A2A9DQE3</accession>
<gene>
    <name evidence="1" type="ORF">ATK06_1940</name>
</gene>